<keyword evidence="14" id="KW-1185">Reference proteome</keyword>
<evidence type="ECO:0000256" key="5">
    <source>
        <dbReference type="ARBA" id="ARBA00022729"/>
    </source>
</evidence>
<dbReference type="InterPro" id="IPR017853">
    <property type="entry name" value="GH"/>
</dbReference>
<protein>
    <recommendedName>
        <fullName evidence="9">Probable beta-glucosidase btgE</fullName>
    </recommendedName>
    <alternativeName>
        <fullName evidence="10">Beta-D-glucoside glucohydrolase btgE</fullName>
    </alternativeName>
    <alternativeName>
        <fullName evidence="12">Cellobiase btgE</fullName>
    </alternativeName>
    <alternativeName>
        <fullName evidence="11">Gentiobiase btgE</fullName>
    </alternativeName>
</protein>
<dbReference type="EMBL" id="MU004465">
    <property type="protein sequence ID" value="KAF2650141.1"/>
    <property type="molecule type" value="Genomic_DNA"/>
</dbReference>
<proteinExistence type="inferred from homology"/>
<accession>A0A6A6ST18</accession>
<evidence type="ECO:0000256" key="12">
    <source>
        <dbReference type="ARBA" id="ARBA00042762"/>
    </source>
</evidence>
<dbReference type="OrthoDB" id="4082933at2759"/>
<gene>
    <name evidence="13" type="ORF">K491DRAFT_683229</name>
</gene>
<comment type="similarity">
    <text evidence="2">Belongs to the glycosyl hydrolase 17 family.</text>
</comment>
<comment type="subcellular location">
    <subcellularLocation>
        <location evidence="1">Secreted</location>
        <location evidence="1">Cell wall</location>
    </subcellularLocation>
</comment>
<dbReference type="Gene3D" id="3.20.20.80">
    <property type="entry name" value="Glycosidases"/>
    <property type="match status" value="1"/>
</dbReference>
<dbReference type="SUPFAM" id="SSF51445">
    <property type="entry name" value="(Trans)glycosidases"/>
    <property type="match status" value="1"/>
</dbReference>
<evidence type="ECO:0000313" key="13">
    <source>
        <dbReference type="EMBL" id="KAF2650141.1"/>
    </source>
</evidence>
<evidence type="ECO:0000256" key="10">
    <source>
        <dbReference type="ARBA" id="ARBA00041495"/>
    </source>
</evidence>
<evidence type="ECO:0000256" key="4">
    <source>
        <dbReference type="ARBA" id="ARBA00022525"/>
    </source>
</evidence>
<evidence type="ECO:0000256" key="7">
    <source>
        <dbReference type="ARBA" id="ARBA00023295"/>
    </source>
</evidence>
<reference evidence="13" key="1">
    <citation type="journal article" date="2020" name="Stud. Mycol.">
        <title>101 Dothideomycetes genomes: a test case for predicting lifestyles and emergence of pathogens.</title>
        <authorList>
            <person name="Haridas S."/>
            <person name="Albert R."/>
            <person name="Binder M."/>
            <person name="Bloem J."/>
            <person name="Labutti K."/>
            <person name="Salamov A."/>
            <person name="Andreopoulos B."/>
            <person name="Baker S."/>
            <person name="Barry K."/>
            <person name="Bills G."/>
            <person name="Bluhm B."/>
            <person name="Cannon C."/>
            <person name="Castanera R."/>
            <person name="Culley D."/>
            <person name="Daum C."/>
            <person name="Ezra D."/>
            <person name="Gonzalez J."/>
            <person name="Henrissat B."/>
            <person name="Kuo A."/>
            <person name="Liang C."/>
            <person name="Lipzen A."/>
            <person name="Lutzoni F."/>
            <person name="Magnuson J."/>
            <person name="Mondo S."/>
            <person name="Nolan M."/>
            <person name="Ohm R."/>
            <person name="Pangilinan J."/>
            <person name="Park H.-J."/>
            <person name="Ramirez L."/>
            <person name="Alfaro M."/>
            <person name="Sun H."/>
            <person name="Tritt A."/>
            <person name="Yoshinaga Y."/>
            <person name="Zwiers L.-H."/>
            <person name="Turgeon B."/>
            <person name="Goodwin S."/>
            <person name="Spatafora J."/>
            <person name="Crous P."/>
            <person name="Grigoriev I."/>
        </authorList>
    </citation>
    <scope>NUCLEOTIDE SEQUENCE</scope>
    <source>
        <strain evidence="13">CBS 122681</strain>
    </source>
</reference>
<dbReference type="PANTHER" id="PTHR16631">
    <property type="entry name" value="GLUCAN 1,3-BETA-GLUCOSIDASE"/>
    <property type="match status" value="1"/>
</dbReference>
<evidence type="ECO:0000313" key="14">
    <source>
        <dbReference type="Proteomes" id="UP000799324"/>
    </source>
</evidence>
<dbReference type="GO" id="GO:0005576">
    <property type="term" value="C:extracellular region"/>
    <property type="evidence" value="ECO:0007669"/>
    <property type="project" value="TreeGrafter"/>
</dbReference>
<keyword evidence="4" id="KW-0964">Secreted</keyword>
<dbReference type="GO" id="GO:0009986">
    <property type="term" value="C:cell surface"/>
    <property type="evidence" value="ECO:0007669"/>
    <property type="project" value="TreeGrafter"/>
</dbReference>
<evidence type="ECO:0000256" key="3">
    <source>
        <dbReference type="ARBA" id="ARBA00022512"/>
    </source>
</evidence>
<evidence type="ECO:0000256" key="6">
    <source>
        <dbReference type="ARBA" id="ARBA00022801"/>
    </source>
</evidence>
<dbReference type="PANTHER" id="PTHR16631:SF24">
    <property type="entry name" value="FAMILY 17 GLUCOSIDASE SCW11-RELATED"/>
    <property type="match status" value="1"/>
</dbReference>
<sequence>MKTSIVASAALVGSVAASAHAGFHFKRHDHDNVCTVYTTVYVYPSEIPAPVANSTVYVIPSAIEPSTSLPAYTPETSTETSTEVYYAPTSTEEAYVPTSTAEVYVPTSSAEAYVPKSSSKVEVYVPASSSKVEIYSAPAYSAPAYGGGVSVSAYEAKPSHSASYGSSSSSSSSGSTGSYAATGRIVTKGGKWAITYTPYTSEGECKSASEVQGDIAKIAEMGFTTIRSYSTDCGVFENVVPTASEHGLKVIYGIFLEGGGSGGKGPGSSYANDQLQEIIDNAPKDSVALLLVGNEAIFNGYTTAEELAVYIDEVREKLQGAGFPKEIAVSTTEPVDIWESYGAALCDHIDLFAAQVHPFFTSKVSASEAGSFAKEQLEQAAAVCPEAAAKGKYITEIGWPSAGEANGNAIPGVSEQKEAIESILKEVGEEACIFSFQNDLWKAPGAFSVEQSFGCSDVLLS</sequence>
<dbReference type="InterPro" id="IPR050732">
    <property type="entry name" value="Beta-glucan_modifiers"/>
</dbReference>
<keyword evidence="7" id="KW-0326">Glycosidase</keyword>
<evidence type="ECO:0000256" key="8">
    <source>
        <dbReference type="ARBA" id="ARBA00024983"/>
    </source>
</evidence>
<dbReference type="Proteomes" id="UP000799324">
    <property type="component" value="Unassembled WGS sequence"/>
</dbReference>
<name>A0A6A6ST18_9PLEO</name>
<keyword evidence="6 13" id="KW-0378">Hydrolase</keyword>
<dbReference type="GO" id="GO:0071555">
    <property type="term" value="P:cell wall organization"/>
    <property type="evidence" value="ECO:0007669"/>
    <property type="project" value="TreeGrafter"/>
</dbReference>
<dbReference type="AlphaFoldDB" id="A0A6A6ST18"/>
<keyword evidence="3" id="KW-0134">Cell wall</keyword>
<evidence type="ECO:0000256" key="11">
    <source>
        <dbReference type="ARBA" id="ARBA00041516"/>
    </source>
</evidence>
<dbReference type="GO" id="GO:0042973">
    <property type="term" value="F:glucan endo-1,3-beta-D-glucosidase activity"/>
    <property type="evidence" value="ECO:0007669"/>
    <property type="project" value="TreeGrafter"/>
</dbReference>
<comment type="function">
    <text evidence="8">Beta-glucosidases are one of a number of cellulolytic enzymes involved in the degradation of cellulosic biomass. Catalyzes the last step releasing glucose from the inhibitory cellobiose.</text>
</comment>
<evidence type="ECO:0000256" key="2">
    <source>
        <dbReference type="ARBA" id="ARBA00008773"/>
    </source>
</evidence>
<evidence type="ECO:0000256" key="9">
    <source>
        <dbReference type="ARBA" id="ARBA00039284"/>
    </source>
</evidence>
<dbReference type="GO" id="GO:0009277">
    <property type="term" value="C:fungal-type cell wall"/>
    <property type="evidence" value="ECO:0007669"/>
    <property type="project" value="TreeGrafter"/>
</dbReference>
<keyword evidence="5" id="KW-0732">Signal</keyword>
<evidence type="ECO:0000256" key="1">
    <source>
        <dbReference type="ARBA" id="ARBA00004191"/>
    </source>
</evidence>
<organism evidence="13 14">
    <name type="scientific">Lophiostoma macrostomum CBS 122681</name>
    <dbReference type="NCBI Taxonomy" id="1314788"/>
    <lineage>
        <taxon>Eukaryota</taxon>
        <taxon>Fungi</taxon>
        <taxon>Dikarya</taxon>
        <taxon>Ascomycota</taxon>
        <taxon>Pezizomycotina</taxon>
        <taxon>Dothideomycetes</taxon>
        <taxon>Pleosporomycetidae</taxon>
        <taxon>Pleosporales</taxon>
        <taxon>Lophiostomataceae</taxon>
        <taxon>Lophiostoma</taxon>
    </lineage>
</organism>